<dbReference type="SUPFAM" id="SSF54427">
    <property type="entry name" value="NTF2-like"/>
    <property type="match status" value="1"/>
</dbReference>
<dbReference type="Pfam" id="PF12680">
    <property type="entry name" value="SnoaL_2"/>
    <property type="match status" value="1"/>
</dbReference>
<dbReference type="InterPro" id="IPR037401">
    <property type="entry name" value="SnoaL-like"/>
</dbReference>
<gene>
    <name evidence="2" type="ORF">C7Y72_08280</name>
</gene>
<dbReference type="Proteomes" id="UP000240739">
    <property type="component" value="Unassembled WGS sequence"/>
</dbReference>
<dbReference type="Gene3D" id="3.10.450.50">
    <property type="match status" value="1"/>
</dbReference>
<feature type="domain" description="SnoaL-like" evidence="1">
    <location>
        <begin position="9"/>
        <end position="108"/>
    </location>
</feature>
<protein>
    <recommendedName>
        <fullName evidence="1">SnoaL-like domain-containing protein</fullName>
    </recommendedName>
</protein>
<dbReference type="InterPro" id="IPR032710">
    <property type="entry name" value="NTF2-like_dom_sf"/>
</dbReference>
<dbReference type="EMBL" id="PYYB01000001">
    <property type="protein sequence ID" value="PTL59645.1"/>
    <property type="molecule type" value="Genomic_DNA"/>
</dbReference>
<reference evidence="2 3" key="1">
    <citation type="submission" date="2018-03" db="EMBL/GenBank/DDBJ databases">
        <title>Aquarubrobacter algicola gen. nov., sp. nov., a novel actinobacterium isolated from shallow eutrophic lake during the end of cyanobacterial harmful algal blooms.</title>
        <authorList>
            <person name="Chun S.J."/>
        </authorList>
    </citation>
    <scope>NUCLEOTIDE SEQUENCE [LARGE SCALE GENOMIC DNA]</scope>
    <source>
        <strain evidence="2 3">Seoho-28</strain>
    </source>
</reference>
<keyword evidence="3" id="KW-1185">Reference proteome</keyword>
<evidence type="ECO:0000259" key="1">
    <source>
        <dbReference type="Pfam" id="PF12680"/>
    </source>
</evidence>
<organism evidence="2 3">
    <name type="scientific">Paraconexibacter algicola</name>
    <dbReference type="NCBI Taxonomy" id="2133960"/>
    <lineage>
        <taxon>Bacteria</taxon>
        <taxon>Bacillati</taxon>
        <taxon>Actinomycetota</taxon>
        <taxon>Thermoleophilia</taxon>
        <taxon>Solirubrobacterales</taxon>
        <taxon>Paraconexibacteraceae</taxon>
        <taxon>Paraconexibacter</taxon>
    </lineage>
</organism>
<name>A0A2T4UKA0_9ACTN</name>
<evidence type="ECO:0000313" key="3">
    <source>
        <dbReference type="Proteomes" id="UP000240739"/>
    </source>
</evidence>
<proteinExistence type="predicted"/>
<dbReference type="OrthoDB" id="5732163at2"/>
<accession>A0A2T4UKA0</accession>
<evidence type="ECO:0000313" key="2">
    <source>
        <dbReference type="EMBL" id="PTL59645.1"/>
    </source>
</evidence>
<dbReference type="RefSeq" id="WP_107568288.1">
    <property type="nucleotide sequence ID" value="NZ_PYYB01000001.1"/>
</dbReference>
<dbReference type="AlphaFoldDB" id="A0A2T4UKA0"/>
<comment type="caution">
    <text evidence="2">The sequence shown here is derived from an EMBL/GenBank/DDBJ whole genome shotgun (WGS) entry which is preliminary data.</text>
</comment>
<sequence length="132" mass="14835">MTREPLEIVRRMWVLLREGGPDAALEVVAPDAVFVAADGQRFDGHDGIRAFFASFDARDERFIAAPFTFEPHGEGVLVAGHRRIADDEQTLLAEHLHFTYRTDGDGRIHDMRAFGDRDTAAAELARHRPPVR</sequence>